<name>A0A3M6TMB8_POCDA</name>
<dbReference type="OrthoDB" id="9332038at2759"/>
<evidence type="ECO:0000313" key="1">
    <source>
        <dbReference type="EMBL" id="RMX42519.1"/>
    </source>
</evidence>
<accession>A0A3M6TMB8</accession>
<protein>
    <submittedName>
        <fullName evidence="1">Uncharacterized protein</fullName>
    </submittedName>
</protein>
<proteinExistence type="predicted"/>
<dbReference type="EMBL" id="RCHS01003345">
    <property type="protein sequence ID" value="RMX42519.1"/>
    <property type="molecule type" value="Genomic_DNA"/>
</dbReference>
<dbReference type="AlphaFoldDB" id="A0A3M6TMB8"/>
<keyword evidence="2" id="KW-1185">Reference proteome</keyword>
<comment type="caution">
    <text evidence="1">The sequence shown here is derived from an EMBL/GenBank/DDBJ whole genome shotgun (WGS) entry which is preliminary data.</text>
</comment>
<dbReference type="Proteomes" id="UP000275408">
    <property type="component" value="Unassembled WGS sequence"/>
</dbReference>
<reference evidence="1 2" key="1">
    <citation type="journal article" date="2018" name="Sci. Rep.">
        <title>Comparative analysis of the Pocillopora damicornis genome highlights role of immune system in coral evolution.</title>
        <authorList>
            <person name="Cunning R."/>
            <person name="Bay R.A."/>
            <person name="Gillette P."/>
            <person name="Baker A.C."/>
            <person name="Traylor-Knowles N."/>
        </authorList>
    </citation>
    <scope>NUCLEOTIDE SEQUENCE [LARGE SCALE GENOMIC DNA]</scope>
    <source>
        <strain evidence="1">RSMAS</strain>
        <tissue evidence="1">Whole animal</tissue>
    </source>
</reference>
<evidence type="ECO:0000313" key="2">
    <source>
        <dbReference type="Proteomes" id="UP000275408"/>
    </source>
</evidence>
<gene>
    <name evidence="1" type="ORF">pdam_00024435</name>
</gene>
<sequence length="62" mass="7062">MHDTDAGSCADILFPTDYNFKPYVDEEVKRQHFSGTELLKKGTTVTASSPTTFRANRRMQHL</sequence>
<organism evidence="1 2">
    <name type="scientific">Pocillopora damicornis</name>
    <name type="common">Cauliflower coral</name>
    <name type="synonym">Millepora damicornis</name>
    <dbReference type="NCBI Taxonomy" id="46731"/>
    <lineage>
        <taxon>Eukaryota</taxon>
        <taxon>Metazoa</taxon>
        <taxon>Cnidaria</taxon>
        <taxon>Anthozoa</taxon>
        <taxon>Hexacorallia</taxon>
        <taxon>Scleractinia</taxon>
        <taxon>Astrocoeniina</taxon>
        <taxon>Pocilloporidae</taxon>
        <taxon>Pocillopora</taxon>
    </lineage>
</organism>